<dbReference type="CDD" id="cd16015">
    <property type="entry name" value="LTA_synthase"/>
    <property type="match status" value="1"/>
</dbReference>
<evidence type="ECO:0000256" key="3">
    <source>
        <dbReference type="ARBA" id="ARBA00022475"/>
    </source>
</evidence>
<dbReference type="InterPro" id="IPR012160">
    <property type="entry name" value="LtaS-like"/>
</dbReference>
<feature type="transmembrane region" description="Helical" evidence="8">
    <location>
        <begin position="101"/>
        <end position="123"/>
    </location>
</feature>
<dbReference type="EMBL" id="JXAL01000001">
    <property type="protein sequence ID" value="KIL37739.1"/>
    <property type="molecule type" value="Genomic_DNA"/>
</dbReference>
<keyword evidence="5 8" id="KW-1133">Transmembrane helix</keyword>
<feature type="transmembrane region" description="Helical" evidence="8">
    <location>
        <begin position="59"/>
        <end position="81"/>
    </location>
</feature>
<comment type="subcellular location">
    <subcellularLocation>
        <location evidence="1">Cell membrane</location>
        <topology evidence="1">Multi-pass membrane protein</topology>
    </subcellularLocation>
</comment>
<evidence type="ECO:0000256" key="7">
    <source>
        <dbReference type="PIRNR" id="PIRNR005091"/>
    </source>
</evidence>
<reference evidence="10 11" key="1">
    <citation type="submission" date="2014-12" db="EMBL/GenBank/DDBJ databases">
        <title>Draft genome sequence of Cohnella kolymensis strain B-2846.</title>
        <authorList>
            <person name="Karlyshev A.V."/>
            <person name="Kudryashova E.B."/>
        </authorList>
    </citation>
    <scope>NUCLEOTIDE SEQUENCE [LARGE SCALE GENOMIC DNA]</scope>
    <source>
        <strain evidence="10 11">VKM B-2846</strain>
    </source>
</reference>
<keyword evidence="6 7" id="KW-0472">Membrane</keyword>
<evidence type="ECO:0000256" key="6">
    <source>
        <dbReference type="ARBA" id="ARBA00023136"/>
    </source>
</evidence>
<gene>
    <name evidence="10" type="ORF">SD71_02025</name>
</gene>
<comment type="caution">
    <text evidence="10">The sequence shown here is derived from an EMBL/GenBank/DDBJ whole genome shotgun (WGS) entry which is preliminary data.</text>
</comment>
<organism evidence="10 11">
    <name type="scientific">Cohnella kolymensis</name>
    <dbReference type="NCBI Taxonomy" id="1590652"/>
    <lineage>
        <taxon>Bacteria</taxon>
        <taxon>Bacillati</taxon>
        <taxon>Bacillota</taxon>
        <taxon>Bacilli</taxon>
        <taxon>Bacillales</taxon>
        <taxon>Paenibacillaceae</taxon>
        <taxon>Cohnella</taxon>
    </lineage>
</organism>
<sequence>MFLAVCLIWLKTYLTHRLQFELPVTGWYQELILFISPASSILVLLGLSLLLLKDRPHRAVIIVSAVSGLMLLANMLYYRFFNDFITFSIMRETTHIWQLGASIFDLLRVSDIFVFADTALLLIMMRMRNYRIVSVRRTQSLFTIGFAVTLFLLNLCMVEIVRPGLLTRTFDRQMVVKSIGAFNYLVYDAVVTTRMETRTVLSNSEDLAVVKAYLDAEPKDKLNPKMFGLAKERNIFIVSMESLQSVMLEREMLGYELTPFLNSLIKESFYFDQFYHQTGQGKTSDAEFTVDNMLYPLPSGAVFFTHSHNKYYSIPKQLKENGYYPVALHANDKTFWNREQMYKTLGYERFFSAEDYEVTAENSVGWGLKDIPFFEQSVEKVRVLPQPFYAKLITLTNHYPFTLEEEDRLIPQYNSNSKTLNRYVTTVRYMDEALKQFFDSVKAAGLYENSIFILYGDHYGISKKHRKAMAMFLGKEKLSAVDHVQLQRVPLIIHIPGVKGKRISSVSGQVDVKPTILHLAGNISLRGLGFGHDLFALNKPDFAVLRDGSFITENFVYTNGKCYNKRTGEKIDGAFCEPLKQQAQTHLKFSDKVIYGDLNRFAESRKKPHHP</sequence>
<protein>
    <recommendedName>
        <fullName evidence="9">Sulfatase N-terminal domain-containing protein</fullName>
    </recommendedName>
</protein>
<dbReference type="InterPro" id="IPR050448">
    <property type="entry name" value="OpgB/LTA_synthase_biosynth"/>
</dbReference>
<proteinExistence type="inferred from homology"/>
<accession>A0ABR5A9L0</accession>
<feature type="domain" description="Sulfatase N-terminal" evidence="9">
    <location>
        <begin position="233"/>
        <end position="521"/>
    </location>
</feature>
<evidence type="ECO:0000256" key="4">
    <source>
        <dbReference type="ARBA" id="ARBA00022692"/>
    </source>
</evidence>
<keyword evidence="3 7" id="KW-1003">Cell membrane</keyword>
<dbReference type="InterPro" id="IPR017850">
    <property type="entry name" value="Alkaline_phosphatase_core_sf"/>
</dbReference>
<dbReference type="Proteomes" id="UP000054526">
    <property type="component" value="Unassembled WGS sequence"/>
</dbReference>
<evidence type="ECO:0000256" key="8">
    <source>
        <dbReference type="SAM" id="Phobius"/>
    </source>
</evidence>
<dbReference type="SUPFAM" id="SSF53649">
    <property type="entry name" value="Alkaline phosphatase-like"/>
    <property type="match status" value="1"/>
</dbReference>
<dbReference type="Gene3D" id="3.30.1120.170">
    <property type="match status" value="1"/>
</dbReference>
<name>A0ABR5A9L0_9BACL</name>
<dbReference type="Pfam" id="PF00884">
    <property type="entry name" value="Sulfatase"/>
    <property type="match status" value="1"/>
</dbReference>
<dbReference type="PIRSF" id="PIRSF005091">
    <property type="entry name" value="Mmb_sulf_HI1246"/>
    <property type="match status" value="1"/>
</dbReference>
<feature type="transmembrane region" description="Helical" evidence="8">
    <location>
        <begin position="144"/>
        <end position="165"/>
    </location>
</feature>
<keyword evidence="4 8" id="KW-0812">Transmembrane</keyword>
<feature type="transmembrane region" description="Helical" evidence="8">
    <location>
        <begin position="27"/>
        <end position="52"/>
    </location>
</feature>
<evidence type="ECO:0000313" key="11">
    <source>
        <dbReference type="Proteomes" id="UP000054526"/>
    </source>
</evidence>
<evidence type="ECO:0000259" key="9">
    <source>
        <dbReference type="Pfam" id="PF00884"/>
    </source>
</evidence>
<keyword evidence="11" id="KW-1185">Reference proteome</keyword>
<evidence type="ECO:0000256" key="2">
    <source>
        <dbReference type="ARBA" id="ARBA00009983"/>
    </source>
</evidence>
<comment type="similarity">
    <text evidence="2 7">Belongs to the LTA synthase family.</text>
</comment>
<dbReference type="PANTHER" id="PTHR47371:SF1">
    <property type="entry name" value="LIPOTEICHOIC ACID SYNTHASE-LIKE YQGS"/>
    <property type="match status" value="1"/>
</dbReference>
<dbReference type="Gene3D" id="3.40.720.10">
    <property type="entry name" value="Alkaline Phosphatase, subunit A"/>
    <property type="match status" value="1"/>
</dbReference>
<evidence type="ECO:0000256" key="5">
    <source>
        <dbReference type="ARBA" id="ARBA00022989"/>
    </source>
</evidence>
<evidence type="ECO:0000313" key="10">
    <source>
        <dbReference type="EMBL" id="KIL37739.1"/>
    </source>
</evidence>
<dbReference type="PANTHER" id="PTHR47371">
    <property type="entry name" value="LIPOTEICHOIC ACID SYNTHASE"/>
    <property type="match status" value="1"/>
</dbReference>
<evidence type="ECO:0000256" key="1">
    <source>
        <dbReference type="ARBA" id="ARBA00004651"/>
    </source>
</evidence>
<dbReference type="InterPro" id="IPR000917">
    <property type="entry name" value="Sulfatase_N"/>
</dbReference>